<gene>
    <name evidence="1" type="ordered locus">Lcho_4290</name>
</gene>
<accession>B1XZH8</accession>
<dbReference type="EMBL" id="CP001013">
    <property type="protein sequence ID" value="ACB36541.1"/>
    <property type="molecule type" value="Genomic_DNA"/>
</dbReference>
<proteinExistence type="predicted"/>
<evidence type="ECO:0000313" key="2">
    <source>
        <dbReference type="Proteomes" id="UP000001693"/>
    </source>
</evidence>
<protein>
    <submittedName>
        <fullName evidence="1">Uncharacterized protein</fullName>
    </submittedName>
</protein>
<keyword evidence="2" id="KW-1185">Reference proteome</keyword>
<dbReference type="eggNOG" id="COG4733">
    <property type="taxonomic scope" value="Bacteria"/>
</dbReference>
<dbReference type="RefSeq" id="WP_012349282.1">
    <property type="nucleotide sequence ID" value="NC_010524.1"/>
</dbReference>
<dbReference type="Proteomes" id="UP000001693">
    <property type="component" value="Chromosome"/>
</dbReference>
<reference evidence="1 2" key="1">
    <citation type="submission" date="2008-03" db="EMBL/GenBank/DDBJ databases">
        <title>Complete sequence of Leptothrix cholodnii SP-6.</title>
        <authorList>
            <consortium name="US DOE Joint Genome Institute"/>
            <person name="Copeland A."/>
            <person name="Lucas S."/>
            <person name="Lapidus A."/>
            <person name="Glavina del Rio T."/>
            <person name="Dalin E."/>
            <person name="Tice H."/>
            <person name="Bruce D."/>
            <person name="Goodwin L."/>
            <person name="Pitluck S."/>
            <person name="Chertkov O."/>
            <person name="Brettin T."/>
            <person name="Detter J.C."/>
            <person name="Han C."/>
            <person name="Kuske C.R."/>
            <person name="Schmutz J."/>
            <person name="Larimer F."/>
            <person name="Land M."/>
            <person name="Hauser L."/>
            <person name="Kyrpides N."/>
            <person name="Lykidis A."/>
            <person name="Emerson D."/>
            <person name="Richardson P."/>
        </authorList>
    </citation>
    <scope>NUCLEOTIDE SEQUENCE [LARGE SCALE GENOMIC DNA]</scope>
    <source>
        <strain evidence="2">ATCC 51168 / LMG 8142 / SP-6</strain>
    </source>
</reference>
<dbReference type="SUPFAM" id="SSF49265">
    <property type="entry name" value="Fibronectin type III"/>
    <property type="match status" value="1"/>
</dbReference>
<name>B1XZH8_LEPCP</name>
<evidence type="ECO:0000313" key="1">
    <source>
        <dbReference type="EMBL" id="ACB36541.1"/>
    </source>
</evidence>
<sequence>MQPKLILNFERLSEADFQTKAGLIIAVLTGNPRFPEPWPTPAPAQATLTAANDSYRNAYHASRTQDIVQIGLRNERRLALTAMLRQLAPYLEFVAHGDAAALASTGYDLRRDPVRTSSVEPLLAPEGFKVQHGPHRGSLTVRVNRVAGAGSYEVQITLGDPTQDAGWQHALTALSSTRIILSDLPLMQSLWVRVRGIGIAGAGLWTAPVNIVVV</sequence>
<dbReference type="HOGENOM" id="CLU_1281891_0_0_4"/>
<dbReference type="STRING" id="395495.Lcho_4290"/>
<dbReference type="AlphaFoldDB" id="B1XZH8"/>
<dbReference type="KEGG" id="lch:Lcho_4290"/>
<dbReference type="OrthoDB" id="9803532at2"/>
<organism evidence="1 2">
    <name type="scientific">Leptothrix cholodnii (strain ATCC 51168 / LMG 8142 / SP-6)</name>
    <name type="common">Leptothrix discophora (strain SP-6)</name>
    <dbReference type="NCBI Taxonomy" id="395495"/>
    <lineage>
        <taxon>Bacteria</taxon>
        <taxon>Pseudomonadati</taxon>
        <taxon>Pseudomonadota</taxon>
        <taxon>Betaproteobacteria</taxon>
        <taxon>Burkholderiales</taxon>
        <taxon>Sphaerotilaceae</taxon>
        <taxon>Leptothrix</taxon>
    </lineage>
</organism>
<dbReference type="InterPro" id="IPR036116">
    <property type="entry name" value="FN3_sf"/>
</dbReference>